<dbReference type="Pfam" id="PF08445">
    <property type="entry name" value="FR47"/>
    <property type="match status" value="1"/>
</dbReference>
<dbReference type="Proteomes" id="UP001500456">
    <property type="component" value="Unassembled WGS sequence"/>
</dbReference>
<dbReference type="SUPFAM" id="SSF55729">
    <property type="entry name" value="Acyl-CoA N-acyltransferases (Nat)"/>
    <property type="match status" value="1"/>
</dbReference>
<dbReference type="EMBL" id="BAAAZX010000015">
    <property type="protein sequence ID" value="GAA4005211.1"/>
    <property type="molecule type" value="Genomic_DNA"/>
</dbReference>
<gene>
    <name evidence="5" type="ORF">GCM10022232_50890</name>
</gene>
<keyword evidence="6" id="KW-1185">Reference proteome</keyword>
<evidence type="ECO:0000313" key="6">
    <source>
        <dbReference type="Proteomes" id="UP001500456"/>
    </source>
</evidence>
<keyword evidence="2" id="KW-0012">Acyltransferase</keyword>
<dbReference type="InterPro" id="IPR013653">
    <property type="entry name" value="GCN5-like_dom"/>
</dbReference>
<feature type="region of interest" description="Disordered" evidence="3">
    <location>
        <begin position="1"/>
        <end position="104"/>
    </location>
</feature>
<feature type="domain" description="N-acetyltransferase" evidence="4">
    <location>
        <begin position="198"/>
        <end position="331"/>
    </location>
</feature>
<feature type="compositionally biased region" description="Polar residues" evidence="3">
    <location>
        <begin position="47"/>
        <end position="59"/>
    </location>
</feature>
<proteinExistence type="predicted"/>
<dbReference type="InterPro" id="IPR016181">
    <property type="entry name" value="Acyl_CoA_acyltransferase"/>
</dbReference>
<keyword evidence="1" id="KW-0808">Transferase</keyword>
<dbReference type="InterPro" id="IPR000182">
    <property type="entry name" value="GNAT_dom"/>
</dbReference>
<protein>
    <recommendedName>
        <fullName evidence="4">N-acetyltransferase domain-containing protein</fullName>
    </recommendedName>
</protein>
<comment type="caution">
    <text evidence="5">The sequence shown here is derived from an EMBL/GenBank/DDBJ whole genome shotgun (WGS) entry which is preliminary data.</text>
</comment>
<evidence type="ECO:0000313" key="5">
    <source>
        <dbReference type="EMBL" id="GAA4005211.1"/>
    </source>
</evidence>
<dbReference type="PANTHER" id="PTHR43420:SF3">
    <property type="entry name" value="N-ACETYLTRANSFERASE DOMAIN-CONTAINING PROTEIN"/>
    <property type="match status" value="1"/>
</dbReference>
<dbReference type="Gene3D" id="3.40.630.30">
    <property type="match status" value="1"/>
</dbReference>
<evidence type="ECO:0000259" key="4">
    <source>
        <dbReference type="PROSITE" id="PS51186"/>
    </source>
</evidence>
<accession>A0ABP7S254</accession>
<dbReference type="PANTHER" id="PTHR43420">
    <property type="entry name" value="ACETYLTRANSFERASE"/>
    <property type="match status" value="1"/>
</dbReference>
<sequence length="338" mass="35838">MSAAEAPQTTGEDQAVHRPRADDGPKTTSASQAVGQARHAEEPQRTGGPQATVGSQAVAQPQAGGGLRTVGDPQAAGERQAAGQPQVLGHPHSPGHPQPTAVPHVLDNPARAALTGPHAHFAERHGRILRYPVDVTPWLALPDEPDADDWADLAAFAGPGAEVPLLGFRGPVPEDWEVTFRIEGVQFVDDGLSTAPEPEAVRLGPGDVPEMLDLVARTQPGPFLPRTIELGTYLGIRREGALVAMAGERLHPPGWTEISAVCTDPAFRGEGLATRLILAVAHGIRERGETPFLHTGAGNTNAIRLYESLGFRLRRTTAFMAARVPERLPERRTAVPVA</sequence>
<organism evidence="5 6">
    <name type="scientific">Streptomyces plumbiresistens</name>
    <dbReference type="NCBI Taxonomy" id="511811"/>
    <lineage>
        <taxon>Bacteria</taxon>
        <taxon>Bacillati</taxon>
        <taxon>Actinomycetota</taxon>
        <taxon>Actinomycetes</taxon>
        <taxon>Kitasatosporales</taxon>
        <taxon>Streptomycetaceae</taxon>
        <taxon>Streptomyces</taxon>
    </lineage>
</organism>
<feature type="compositionally biased region" description="Basic and acidic residues" evidence="3">
    <location>
        <begin position="14"/>
        <end position="25"/>
    </location>
</feature>
<dbReference type="PROSITE" id="PS51186">
    <property type="entry name" value="GNAT"/>
    <property type="match status" value="1"/>
</dbReference>
<dbReference type="CDD" id="cd04301">
    <property type="entry name" value="NAT_SF"/>
    <property type="match status" value="1"/>
</dbReference>
<name>A0ABP7S254_9ACTN</name>
<dbReference type="InterPro" id="IPR050680">
    <property type="entry name" value="YpeA/RimI_acetyltransf"/>
</dbReference>
<reference evidence="6" key="1">
    <citation type="journal article" date="2019" name="Int. J. Syst. Evol. Microbiol.">
        <title>The Global Catalogue of Microorganisms (GCM) 10K type strain sequencing project: providing services to taxonomists for standard genome sequencing and annotation.</title>
        <authorList>
            <consortium name="The Broad Institute Genomics Platform"/>
            <consortium name="The Broad Institute Genome Sequencing Center for Infectious Disease"/>
            <person name="Wu L."/>
            <person name="Ma J."/>
        </authorList>
    </citation>
    <scope>NUCLEOTIDE SEQUENCE [LARGE SCALE GENOMIC DNA]</scope>
    <source>
        <strain evidence="6">JCM 16924</strain>
    </source>
</reference>
<evidence type="ECO:0000256" key="3">
    <source>
        <dbReference type="SAM" id="MobiDB-lite"/>
    </source>
</evidence>
<evidence type="ECO:0000256" key="2">
    <source>
        <dbReference type="ARBA" id="ARBA00023315"/>
    </source>
</evidence>
<evidence type="ECO:0000256" key="1">
    <source>
        <dbReference type="ARBA" id="ARBA00022679"/>
    </source>
</evidence>